<dbReference type="SUPFAM" id="SSF55729">
    <property type="entry name" value="Acyl-CoA N-acyltransferases (Nat)"/>
    <property type="match status" value="1"/>
</dbReference>
<name>A0ABP5HMY5_9ACTN</name>
<evidence type="ECO:0000256" key="1">
    <source>
        <dbReference type="ARBA" id="ARBA00022679"/>
    </source>
</evidence>
<keyword evidence="5" id="KW-1185">Reference proteome</keyword>
<dbReference type="RefSeq" id="WP_344329053.1">
    <property type="nucleotide sequence ID" value="NZ_BAAAPY010000009.1"/>
</dbReference>
<keyword evidence="2" id="KW-0012">Acyltransferase</keyword>
<feature type="domain" description="N-acetyltransferase" evidence="3">
    <location>
        <begin position="4"/>
        <end position="167"/>
    </location>
</feature>
<gene>
    <name evidence="4" type="ORF">GCM10009821_24410</name>
</gene>
<dbReference type="Pfam" id="PF00583">
    <property type="entry name" value="Acetyltransf_1"/>
    <property type="match status" value="1"/>
</dbReference>
<evidence type="ECO:0000259" key="3">
    <source>
        <dbReference type="PROSITE" id="PS51186"/>
    </source>
</evidence>
<dbReference type="CDD" id="cd04301">
    <property type="entry name" value="NAT_SF"/>
    <property type="match status" value="1"/>
</dbReference>
<reference evidence="5" key="1">
    <citation type="journal article" date="2019" name="Int. J. Syst. Evol. Microbiol.">
        <title>The Global Catalogue of Microorganisms (GCM) 10K type strain sequencing project: providing services to taxonomists for standard genome sequencing and annotation.</title>
        <authorList>
            <consortium name="The Broad Institute Genomics Platform"/>
            <consortium name="The Broad Institute Genome Sequencing Center for Infectious Disease"/>
            <person name="Wu L."/>
            <person name="Ma J."/>
        </authorList>
    </citation>
    <scope>NUCLEOTIDE SEQUENCE [LARGE SCALE GENOMIC DNA]</scope>
    <source>
        <strain evidence="5">JCM 15749</strain>
    </source>
</reference>
<dbReference type="PANTHER" id="PTHR43877:SF2">
    <property type="entry name" value="AMINOALKYLPHOSPHONATE N-ACETYLTRANSFERASE-RELATED"/>
    <property type="match status" value="1"/>
</dbReference>
<dbReference type="EMBL" id="BAAAPY010000009">
    <property type="protein sequence ID" value="GAA2082629.1"/>
    <property type="molecule type" value="Genomic_DNA"/>
</dbReference>
<accession>A0ABP5HMY5</accession>
<dbReference type="InterPro" id="IPR016181">
    <property type="entry name" value="Acyl_CoA_acyltransferase"/>
</dbReference>
<organism evidence="4 5">
    <name type="scientific">Aeromicrobium halocynthiae</name>
    <dbReference type="NCBI Taxonomy" id="560557"/>
    <lineage>
        <taxon>Bacteria</taxon>
        <taxon>Bacillati</taxon>
        <taxon>Actinomycetota</taxon>
        <taxon>Actinomycetes</taxon>
        <taxon>Propionibacteriales</taxon>
        <taxon>Nocardioidaceae</taxon>
        <taxon>Aeromicrobium</taxon>
    </lineage>
</organism>
<evidence type="ECO:0000256" key="2">
    <source>
        <dbReference type="ARBA" id="ARBA00023315"/>
    </source>
</evidence>
<dbReference type="PROSITE" id="PS51186">
    <property type="entry name" value="GNAT"/>
    <property type="match status" value="1"/>
</dbReference>
<dbReference type="PANTHER" id="PTHR43877">
    <property type="entry name" value="AMINOALKYLPHOSPHONATE N-ACETYLTRANSFERASE-RELATED-RELATED"/>
    <property type="match status" value="1"/>
</dbReference>
<dbReference type="Proteomes" id="UP001501480">
    <property type="component" value="Unassembled WGS sequence"/>
</dbReference>
<protein>
    <submittedName>
        <fullName evidence="4">GNAT family N-acetyltransferase</fullName>
    </submittedName>
</protein>
<comment type="caution">
    <text evidence="4">The sequence shown here is derived from an EMBL/GenBank/DDBJ whole genome shotgun (WGS) entry which is preliminary data.</text>
</comment>
<evidence type="ECO:0000313" key="5">
    <source>
        <dbReference type="Proteomes" id="UP001501480"/>
    </source>
</evidence>
<dbReference type="Gene3D" id="3.40.630.30">
    <property type="match status" value="1"/>
</dbReference>
<evidence type="ECO:0000313" key="4">
    <source>
        <dbReference type="EMBL" id="GAA2082629.1"/>
    </source>
</evidence>
<keyword evidence="1" id="KW-0808">Transferase</keyword>
<dbReference type="InterPro" id="IPR000182">
    <property type="entry name" value="GNAT_dom"/>
</dbReference>
<sequence length="178" mass="19077">MAHLRIRPARAPELPAVGALTVAGYDSEGYLLRDDGTRDEGYAAWLGDAAARARDAVLLVAVEREVLLGTVTWCPPGATTREVATLPHQGELRTLAVAPAARGRGVGGALVDRCLEEARSAGLTEVVLSSLPTMVPAHRLYVARGFVRRPELDWRPHPDVPLWVFSRCVGPASVDPAE</sequence>
<proteinExistence type="predicted"/>
<dbReference type="InterPro" id="IPR050832">
    <property type="entry name" value="Bact_Acetyltransf"/>
</dbReference>